<dbReference type="InterPro" id="IPR013815">
    <property type="entry name" value="ATP_grasp_subdomain_1"/>
</dbReference>
<dbReference type="FunFam" id="3.30.1490.20:FF:000010">
    <property type="entry name" value="Phosphoenolpyruvate synthase"/>
    <property type="match status" value="1"/>
</dbReference>
<gene>
    <name evidence="5" type="ORF">KSX_60310</name>
</gene>
<dbReference type="Pfam" id="PF01326">
    <property type="entry name" value="PPDK_N"/>
    <property type="match status" value="1"/>
</dbReference>
<organism evidence="5 6">
    <name type="scientific">Ktedonospora formicarum</name>
    <dbReference type="NCBI Taxonomy" id="2778364"/>
    <lineage>
        <taxon>Bacteria</taxon>
        <taxon>Bacillati</taxon>
        <taxon>Chloroflexota</taxon>
        <taxon>Ktedonobacteria</taxon>
        <taxon>Ktedonobacterales</taxon>
        <taxon>Ktedonobacteraceae</taxon>
        <taxon>Ktedonospora</taxon>
    </lineage>
</organism>
<protein>
    <recommendedName>
        <fullName evidence="7">Phosphoenolpyruvate synthase</fullName>
    </recommendedName>
</protein>
<comment type="caution">
    <text evidence="5">The sequence shown here is derived from an EMBL/GenBank/DDBJ whole genome shotgun (WGS) entry which is preliminary data.</text>
</comment>
<sequence>MSIEQGTPLVVALDEPSVTLEQVGGKGASLSKLAGAGLPVPRGFHVTTAAYKRFVAENGLQEQILAIVPTDASDILALEAASSQIGQLFAQGKVPDDIAEAIQTAYMAFGDERLSVAVRSSATAEDLPGMSFAGQQDTYLNIQGVDEVLNAVKRCWASLWTVRALGYRARYQIAPQDVSLAVVVQELIPADAAGVLFTVNPLTGSRNEVMINATWGLGEALVSGQVTPDTLVVERASGKVIKQEIADKAVMTVRVPSGTREEPVPEDKRSAPVLSLEQTRELANLGVQIEALYAQPMDIEWARKDAGLFILQARPITTLTADKVEVEEWNDSLAHNYLWSNGNLGEAVPDVMTPSTWSLIQIFMSEATAPMYAKGIREFQPIGNIGGRFYMNISLTMSIAGVFGMGKEHFKASIEEVFGRIPASIDVPLLPASRWRLLKGVFSVLSWFPKRLRANQKRMRPFLATATERCENLRTRLDSASSIAELVTLWREELEPLFRESSAMLEAAARQDGNALLNLRQKLRKLVGEADANALLSGLNSSTSQLASLGPLLGLAQLERGEIDRETYTLQYGHRSPHEFEISIPRPVEDPNWIEGQLASLREAPVDIETRLARQQEVQANAWMRFRQRYPRKAESIRKRIEKTTAVFRDREQARSEVVRVIRALRTFVLRAGKLTGKGDDLFFLSIDEIISYLNGDEASLAHVATRRATYERYHAMPAYPALICGHFDPFKWAADPQRRSDFYDANQQHQAPASATITGFPGSEGVVEGLARVIMSTDEGDQLRPGEVLVTVVTNVGWTPLFPRASAIVTDVGAPLSHAAIVARELGLPAVVGCGNATMRLHTGDRVRVNGKEGTVEVLATASIA</sequence>
<dbReference type="InterPro" id="IPR008279">
    <property type="entry name" value="PEP-util_enz_mobile_dom"/>
</dbReference>
<dbReference type="Pfam" id="PF00391">
    <property type="entry name" value="PEP-utilizers"/>
    <property type="match status" value="1"/>
</dbReference>
<evidence type="ECO:0000313" key="5">
    <source>
        <dbReference type="EMBL" id="GHO47868.1"/>
    </source>
</evidence>
<name>A0A8J3I8R4_9CHLR</name>
<feature type="domain" description="Pyruvate phosphate dikinase AMP/ATP-binding" evidence="4">
    <location>
        <begin position="21"/>
        <end position="329"/>
    </location>
</feature>
<dbReference type="GO" id="GO:0005524">
    <property type="term" value="F:ATP binding"/>
    <property type="evidence" value="ECO:0007669"/>
    <property type="project" value="UniProtKB-KW"/>
</dbReference>
<dbReference type="Gene3D" id="3.30.1490.20">
    <property type="entry name" value="ATP-grasp fold, A domain"/>
    <property type="match status" value="1"/>
</dbReference>
<dbReference type="InterPro" id="IPR002192">
    <property type="entry name" value="PPDK_AMP/ATP-bd"/>
</dbReference>
<keyword evidence="6" id="KW-1185">Reference proteome</keyword>
<dbReference type="SUPFAM" id="SSF52009">
    <property type="entry name" value="Phosphohistidine domain"/>
    <property type="match status" value="1"/>
</dbReference>
<evidence type="ECO:0000256" key="1">
    <source>
        <dbReference type="ARBA" id="ARBA00022741"/>
    </source>
</evidence>
<dbReference type="AlphaFoldDB" id="A0A8J3I8R4"/>
<dbReference type="InterPro" id="IPR051549">
    <property type="entry name" value="PEP_Utilizing_Enz"/>
</dbReference>
<dbReference type="InterPro" id="IPR036637">
    <property type="entry name" value="Phosphohistidine_dom_sf"/>
</dbReference>
<evidence type="ECO:0008006" key="7">
    <source>
        <dbReference type="Google" id="ProtNLM"/>
    </source>
</evidence>
<evidence type="ECO:0000256" key="2">
    <source>
        <dbReference type="ARBA" id="ARBA00022840"/>
    </source>
</evidence>
<keyword evidence="1" id="KW-0547">Nucleotide-binding</keyword>
<dbReference type="PANTHER" id="PTHR43615">
    <property type="entry name" value="PHOSPHOENOLPYRUVATE SYNTHASE-RELATED"/>
    <property type="match status" value="1"/>
</dbReference>
<evidence type="ECO:0000259" key="3">
    <source>
        <dbReference type="Pfam" id="PF00391"/>
    </source>
</evidence>
<dbReference type="EMBL" id="BNJF01000003">
    <property type="protein sequence ID" value="GHO47868.1"/>
    <property type="molecule type" value="Genomic_DNA"/>
</dbReference>
<dbReference type="PANTHER" id="PTHR43615:SF1">
    <property type="entry name" value="PPDK_N DOMAIN-CONTAINING PROTEIN"/>
    <property type="match status" value="1"/>
</dbReference>
<dbReference type="GO" id="GO:0016301">
    <property type="term" value="F:kinase activity"/>
    <property type="evidence" value="ECO:0007669"/>
    <property type="project" value="InterPro"/>
</dbReference>
<keyword evidence="2" id="KW-0067">ATP-binding</keyword>
<dbReference type="SUPFAM" id="SSF56059">
    <property type="entry name" value="Glutathione synthetase ATP-binding domain-like"/>
    <property type="match status" value="1"/>
</dbReference>
<dbReference type="Gene3D" id="3.50.30.10">
    <property type="entry name" value="Phosphohistidine domain"/>
    <property type="match status" value="1"/>
</dbReference>
<dbReference type="Gene3D" id="3.30.470.20">
    <property type="entry name" value="ATP-grasp fold, B domain"/>
    <property type="match status" value="1"/>
</dbReference>
<dbReference type="Proteomes" id="UP000612362">
    <property type="component" value="Unassembled WGS sequence"/>
</dbReference>
<dbReference type="RefSeq" id="WP_220197098.1">
    <property type="nucleotide sequence ID" value="NZ_BNJF01000003.1"/>
</dbReference>
<evidence type="ECO:0000313" key="6">
    <source>
        <dbReference type="Proteomes" id="UP000612362"/>
    </source>
</evidence>
<proteinExistence type="predicted"/>
<accession>A0A8J3I8R4</accession>
<feature type="domain" description="PEP-utilising enzyme mobile" evidence="3">
    <location>
        <begin position="785"/>
        <end position="855"/>
    </location>
</feature>
<evidence type="ECO:0000259" key="4">
    <source>
        <dbReference type="Pfam" id="PF01326"/>
    </source>
</evidence>
<reference evidence="5" key="1">
    <citation type="submission" date="2020-10" db="EMBL/GenBank/DDBJ databases">
        <title>Taxonomic study of unclassified bacteria belonging to the class Ktedonobacteria.</title>
        <authorList>
            <person name="Yabe S."/>
            <person name="Wang C.M."/>
            <person name="Zheng Y."/>
            <person name="Sakai Y."/>
            <person name="Cavaletti L."/>
            <person name="Monciardini P."/>
            <person name="Donadio S."/>
        </authorList>
    </citation>
    <scope>NUCLEOTIDE SEQUENCE</scope>
    <source>
        <strain evidence="5">SOSP1-1</strain>
    </source>
</reference>